<accession>A0A379YTT9</accession>
<dbReference type="Proteomes" id="UP000255529">
    <property type="component" value="Unassembled WGS sequence"/>
</dbReference>
<evidence type="ECO:0000259" key="1">
    <source>
        <dbReference type="Pfam" id="PF12728"/>
    </source>
</evidence>
<evidence type="ECO:0000313" key="3">
    <source>
        <dbReference type="Proteomes" id="UP000255529"/>
    </source>
</evidence>
<feature type="domain" description="Helix-turn-helix" evidence="1">
    <location>
        <begin position="11"/>
        <end position="42"/>
    </location>
</feature>
<name>A0A379YTT9_9GAMM</name>
<dbReference type="AlphaFoldDB" id="A0A379YTT9"/>
<dbReference type="InterPro" id="IPR041657">
    <property type="entry name" value="HTH_17"/>
</dbReference>
<sequence length="122" mass="13159">MSEININDVPFTLAEAAAYLKKSKRTVRGLIKSGLLTARKSGPNGKGHYEILKSECLAYYGRAAQNQAVNADGHQQKGNSRWPLNNVTAIGTATMSNRVVAKELGAALTRQTGNKRKNSTIS</sequence>
<dbReference type="Pfam" id="PF12728">
    <property type="entry name" value="HTH_17"/>
    <property type="match status" value="1"/>
</dbReference>
<reference evidence="2 3" key="1">
    <citation type="submission" date="2018-06" db="EMBL/GenBank/DDBJ databases">
        <authorList>
            <consortium name="Pathogen Informatics"/>
            <person name="Doyle S."/>
        </authorList>
    </citation>
    <scope>NUCLEOTIDE SEQUENCE [LARGE SCALE GENOMIC DNA]</scope>
    <source>
        <strain evidence="2 3">NCTC11544</strain>
    </source>
</reference>
<organism evidence="2 3">
    <name type="scientific">Serratia quinivorans</name>
    <dbReference type="NCBI Taxonomy" id="137545"/>
    <lineage>
        <taxon>Bacteria</taxon>
        <taxon>Pseudomonadati</taxon>
        <taxon>Pseudomonadota</taxon>
        <taxon>Gammaproteobacteria</taxon>
        <taxon>Enterobacterales</taxon>
        <taxon>Yersiniaceae</taxon>
        <taxon>Serratia</taxon>
    </lineage>
</organism>
<evidence type="ECO:0000313" key="2">
    <source>
        <dbReference type="EMBL" id="SUI50147.1"/>
    </source>
</evidence>
<dbReference type="EMBL" id="UGYN01000002">
    <property type="protein sequence ID" value="SUI50147.1"/>
    <property type="molecule type" value="Genomic_DNA"/>
</dbReference>
<protein>
    <submittedName>
        <fullName evidence="2">Helix-turn-helix domain</fullName>
    </submittedName>
</protein>
<gene>
    <name evidence="2" type="ORF">NCTC11544_01103</name>
</gene>
<proteinExistence type="predicted"/>